<dbReference type="Pfam" id="PF00126">
    <property type="entry name" value="HTH_1"/>
    <property type="match status" value="1"/>
</dbReference>
<dbReference type="Gene3D" id="1.10.10.10">
    <property type="entry name" value="Winged helix-like DNA-binding domain superfamily/Winged helix DNA-binding domain"/>
    <property type="match status" value="1"/>
</dbReference>
<evidence type="ECO:0000313" key="6">
    <source>
        <dbReference type="EMBL" id="EEF69244.1"/>
    </source>
</evidence>
<sequence length="309" mass="34625">MTLRHLRIFVEVCRTGSITKAAESLHLSQPAVSLAIRQLEDYYGILLFDRISKKLYLTESGNKMLSYASHIIESFDDMETQLKNWDSAGTLRIGSSISTGTQMLPQLVRRFNLRFPQIRTQVLIDNSRIIEDKVLTNQLDLALVESLSYSPDIVCVPFYTDRLIVITAPKHPLTQNPECTVKALADYPVLLREPGSGTREVVDALLVTAEVQITPLWESTSTRSIINAVKENIGISILPYELVKNEIQSGAVAGLPLASPLPNRTCSIIHHRNKYLTPSAQAFIEVCQEYSNLSTESFQTEEERQSSTE</sequence>
<dbReference type="Pfam" id="PF03466">
    <property type="entry name" value="LysR_substrate"/>
    <property type="match status" value="1"/>
</dbReference>
<comment type="caution">
    <text evidence="6">The sequence shown here is derived from an EMBL/GenBank/DDBJ whole genome shotgun (WGS) entry which is preliminary data.</text>
</comment>
<evidence type="ECO:0000313" key="7">
    <source>
        <dbReference type="Proteomes" id="UP000005950"/>
    </source>
</evidence>
<dbReference type="OrthoDB" id="9785745at2"/>
<dbReference type="PANTHER" id="PTHR30126">
    <property type="entry name" value="HTH-TYPE TRANSCRIPTIONAL REGULATOR"/>
    <property type="match status" value="1"/>
</dbReference>
<keyword evidence="3" id="KW-0238">DNA-binding</keyword>
<dbReference type="SUPFAM" id="SSF53850">
    <property type="entry name" value="Periplasmic binding protein-like II"/>
    <property type="match status" value="1"/>
</dbReference>
<dbReference type="InterPro" id="IPR000847">
    <property type="entry name" value="LysR_HTH_N"/>
</dbReference>
<evidence type="ECO:0000256" key="1">
    <source>
        <dbReference type="ARBA" id="ARBA00009437"/>
    </source>
</evidence>
<dbReference type="PRINTS" id="PR00039">
    <property type="entry name" value="HTHLYSR"/>
</dbReference>
<reference evidence="6 7" key="1">
    <citation type="submission" date="2008-12" db="EMBL/GenBank/DDBJ databases">
        <authorList>
            <person name="Fulton L."/>
            <person name="Clifton S."/>
            <person name="Fulton B."/>
            <person name="Xu J."/>
            <person name="Minx P."/>
            <person name="Pepin K.H."/>
            <person name="Johnson M."/>
            <person name="Bhonagiri V."/>
            <person name="Nash W.E."/>
            <person name="Mardis E.R."/>
            <person name="Wilson R.K."/>
        </authorList>
    </citation>
    <scope>NUCLEOTIDE SEQUENCE [LARGE SCALE GENOMIC DNA]</scope>
    <source>
        <strain evidence="6 7">DSM 12042</strain>
    </source>
</reference>
<evidence type="ECO:0000256" key="4">
    <source>
        <dbReference type="ARBA" id="ARBA00023163"/>
    </source>
</evidence>
<evidence type="ECO:0000256" key="2">
    <source>
        <dbReference type="ARBA" id="ARBA00023015"/>
    </source>
</evidence>
<dbReference type="CDD" id="cd08420">
    <property type="entry name" value="PBP2_CysL_like"/>
    <property type="match status" value="1"/>
</dbReference>
<evidence type="ECO:0000259" key="5">
    <source>
        <dbReference type="PROSITE" id="PS50931"/>
    </source>
</evidence>
<reference evidence="6 7" key="2">
    <citation type="submission" date="2009-02" db="EMBL/GenBank/DDBJ databases">
        <title>Draft genome sequence of Holdemania filiformis DSM 12042.</title>
        <authorList>
            <person name="Sudarsanam P."/>
            <person name="Ley R."/>
            <person name="Guruge J."/>
            <person name="Turnbaugh P.J."/>
            <person name="Mahowald M."/>
            <person name="Liep D."/>
            <person name="Gordon J."/>
        </authorList>
    </citation>
    <scope>NUCLEOTIDE SEQUENCE [LARGE SCALE GENOMIC DNA]</scope>
    <source>
        <strain evidence="6 7">DSM 12042</strain>
    </source>
</reference>
<dbReference type="Gene3D" id="3.40.190.290">
    <property type="match status" value="1"/>
</dbReference>
<dbReference type="PANTHER" id="PTHR30126:SF94">
    <property type="entry name" value="LYSR FAMILY TRANSCRIPTIONAL REGULATOR"/>
    <property type="match status" value="1"/>
</dbReference>
<dbReference type="HOGENOM" id="CLU_039613_6_1_9"/>
<dbReference type="GO" id="GO:0003700">
    <property type="term" value="F:DNA-binding transcription factor activity"/>
    <property type="evidence" value="ECO:0007669"/>
    <property type="project" value="InterPro"/>
</dbReference>
<keyword evidence="2" id="KW-0805">Transcription regulation</keyword>
<dbReference type="STRING" id="545696.HOLDEFILI_00598"/>
<dbReference type="AlphaFoldDB" id="B9Y467"/>
<dbReference type="InterPro" id="IPR005119">
    <property type="entry name" value="LysR_subst-bd"/>
</dbReference>
<dbReference type="RefSeq" id="WP_006057808.1">
    <property type="nucleotide sequence ID" value="NZ_GG657553.1"/>
</dbReference>
<accession>B9Y467</accession>
<dbReference type="PROSITE" id="PS50931">
    <property type="entry name" value="HTH_LYSR"/>
    <property type="match status" value="1"/>
</dbReference>
<feature type="domain" description="HTH lysR-type" evidence="5">
    <location>
        <begin position="1"/>
        <end position="58"/>
    </location>
</feature>
<keyword evidence="4" id="KW-0804">Transcription</keyword>
<comment type="similarity">
    <text evidence="1">Belongs to the LysR transcriptional regulatory family.</text>
</comment>
<evidence type="ECO:0000256" key="3">
    <source>
        <dbReference type="ARBA" id="ARBA00023125"/>
    </source>
</evidence>
<dbReference type="InterPro" id="IPR036390">
    <property type="entry name" value="WH_DNA-bd_sf"/>
</dbReference>
<organism evidence="6 7">
    <name type="scientific">Holdemania filiformis DSM 12042</name>
    <dbReference type="NCBI Taxonomy" id="545696"/>
    <lineage>
        <taxon>Bacteria</taxon>
        <taxon>Bacillati</taxon>
        <taxon>Bacillota</taxon>
        <taxon>Erysipelotrichia</taxon>
        <taxon>Erysipelotrichales</taxon>
        <taxon>Erysipelotrichaceae</taxon>
        <taxon>Holdemania</taxon>
    </lineage>
</organism>
<protein>
    <submittedName>
        <fullName evidence="6">LysR substrate binding domain protein</fullName>
    </submittedName>
</protein>
<dbReference type="eggNOG" id="COG0583">
    <property type="taxonomic scope" value="Bacteria"/>
</dbReference>
<dbReference type="GO" id="GO:0000976">
    <property type="term" value="F:transcription cis-regulatory region binding"/>
    <property type="evidence" value="ECO:0007669"/>
    <property type="project" value="TreeGrafter"/>
</dbReference>
<gene>
    <name evidence="6" type="ORF">HOLDEFILI_00598</name>
</gene>
<dbReference type="FunFam" id="1.10.10.10:FF:000001">
    <property type="entry name" value="LysR family transcriptional regulator"/>
    <property type="match status" value="1"/>
</dbReference>
<name>B9Y467_9FIRM</name>
<dbReference type="Proteomes" id="UP000005950">
    <property type="component" value="Unassembled WGS sequence"/>
</dbReference>
<dbReference type="SUPFAM" id="SSF46785">
    <property type="entry name" value="Winged helix' DNA-binding domain"/>
    <property type="match status" value="1"/>
</dbReference>
<proteinExistence type="inferred from homology"/>
<dbReference type="EMBL" id="ACCF01000044">
    <property type="protein sequence ID" value="EEF69244.1"/>
    <property type="molecule type" value="Genomic_DNA"/>
</dbReference>
<dbReference type="InterPro" id="IPR036388">
    <property type="entry name" value="WH-like_DNA-bd_sf"/>
</dbReference>